<evidence type="ECO:0000256" key="2">
    <source>
        <dbReference type="ARBA" id="ARBA00021162"/>
    </source>
</evidence>
<keyword evidence="4" id="KW-0597">Phosphoprotein</keyword>
<evidence type="ECO:0000256" key="8">
    <source>
        <dbReference type="ARBA" id="ARBA00023163"/>
    </source>
</evidence>
<keyword evidence="9" id="KW-0539">Nucleus</keyword>
<keyword evidence="7" id="KW-0238">DNA-binding</keyword>
<comment type="subcellular location">
    <subcellularLocation>
        <location evidence="1">Nucleus</location>
    </subcellularLocation>
</comment>
<dbReference type="GO" id="GO:0006325">
    <property type="term" value="P:chromatin organization"/>
    <property type="evidence" value="ECO:0007669"/>
    <property type="project" value="UniProtKB-KW"/>
</dbReference>
<sequence>MRRVLTQEQQGLFPLRSVADVVRLFALELDKKRPSVALLSVVAGAVEHSLTAVRPDADCPDAGDEHPSADAETVPLPPLEYDTVFALYAKFCSLVLDAVDLAAYDRSEGTPRDLVKRVSDVVWFSLARSYHKDKPHIQSLYSFLTGNRLDCLGVALAVVAACQVLGLDDVLLALSEDHAWVVFGPERSQTAEVTWHGKGNEDKRGQPIGVSSARSWLYLNGGAVTCNAHMQVAAVVASISPTISGSADSAEVSLLQQRLLWLLHDRDTLAAYPLALCTLAGLEEQRATPDRPKPLELLREAVTVARERYGNRHVYPYTTLGSYYYRKKQYEKALETWASGTEPLKHYDYSRDDEEVYKELMEITIDHIPHIIKEVGSGISAHSLIREPRCYLHLLRFYDGLCHWEQDSSTPVLHIGWAKQMVGCVAKFDPEVRRRAAVTCAADGDRTDTPTSVSDNDDSTPSVTLYSEKMAGLRDLLTSERFNPQAMSLQLTAQSQVSSRRRDDDDGRRTKRQRRDTGSAAAAAPPAAAAVAAE</sequence>
<keyword evidence="5" id="KW-0156">Chromatin regulator</keyword>
<dbReference type="EMBL" id="VIIS01000851">
    <property type="protein sequence ID" value="KAF0304389.1"/>
    <property type="molecule type" value="Genomic_DNA"/>
</dbReference>
<dbReference type="AlphaFoldDB" id="A0A6A4WGM3"/>
<dbReference type="PROSITE" id="PS50835">
    <property type="entry name" value="IG_LIKE"/>
    <property type="match status" value="1"/>
</dbReference>
<dbReference type="CDD" id="cd14456">
    <property type="entry name" value="Menin"/>
    <property type="match status" value="1"/>
</dbReference>
<keyword evidence="6" id="KW-0805">Transcription regulation</keyword>
<keyword evidence="13" id="KW-1185">Reference proteome</keyword>
<dbReference type="GO" id="GO:0000403">
    <property type="term" value="F:Y-form DNA binding"/>
    <property type="evidence" value="ECO:0007669"/>
    <property type="project" value="TreeGrafter"/>
</dbReference>
<dbReference type="PANTHER" id="PTHR12693">
    <property type="entry name" value="MENIN"/>
    <property type="match status" value="1"/>
</dbReference>
<gene>
    <name evidence="12" type="primary">MEN1_1</name>
    <name evidence="12" type="ORF">FJT64_023811</name>
</gene>
<evidence type="ECO:0000256" key="4">
    <source>
        <dbReference type="ARBA" id="ARBA00022553"/>
    </source>
</evidence>
<feature type="compositionally biased region" description="Polar residues" evidence="10">
    <location>
        <begin position="488"/>
        <end position="498"/>
    </location>
</feature>
<evidence type="ECO:0000256" key="6">
    <source>
        <dbReference type="ARBA" id="ARBA00023015"/>
    </source>
</evidence>
<feature type="region of interest" description="Disordered" evidence="10">
    <location>
        <begin position="442"/>
        <end position="463"/>
    </location>
</feature>
<dbReference type="GO" id="GO:0003682">
    <property type="term" value="F:chromatin binding"/>
    <property type="evidence" value="ECO:0007669"/>
    <property type="project" value="TreeGrafter"/>
</dbReference>
<evidence type="ECO:0000313" key="12">
    <source>
        <dbReference type="EMBL" id="KAF0304389.1"/>
    </source>
</evidence>
<evidence type="ECO:0000256" key="3">
    <source>
        <dbReference type="ARBA" id="ARBA00022491"/>
    </source>
</evidence>
<feature type="compositionally biased region" description="Polar residues" evidence="10">
    <location>
        <begin position="449"/>
        <end position="463"/>
    </location>
</feature>
<dbReference type="PANTHER" id="PTHR12693:SF3">
    <property type="entry name" value="MENIN"/>
    <property type="match status" value="1"/>
</dbReference>
<dbReference type="GO" id="GO:0035097">
    <property type="term" value="C:histone methyltransferase complex"/>
    <property type="evidence" value="ECO:0007669"/>
    <property type="project" value="TreeGrafter"/>
</dbReference>
<dbReference type="GO" id="GO:0045786">
    <property type="term" value="P:negative regulation of cell cycle"/>
    <property type="evidence" value="ECO:0007669"/>
    <property type="project" value="TreeGrafter"/>
</dbReference>
<feature type="compositionally biased region" description="Low complexity" evidence="10">
    <location>
        <begin position="520"/>
        <end position="534"/>
    </location>
</feature>
<reference evidence="12 13" key="1">
    <citation type="submission" date="2019-07" db="EMBL/GenBank/DDBJ databases">
        <title>Draft genome assembly of a fouling barnacle, Amphibalanus amphitrite (Darwin, 1854): The first reference genome for Thecostraca.</title>
        <authorList>
            <person name="Kim W."/>
        </authorList>
    </citation>
    <scope>NUCLEOTIDE SEQUENCE [LARGE SCALE GENOMIC DNA]</scope>
    <source>
        <strain evidence="12">SNU_AA5</strain>
        <tissue evidence="12">Soma without cirri and trophi</tissue>
    </source>
</reference>
<dbReference type="EMBL" id="VIIS01000851">
    <property type="protein sequence ID" value="KAF0304388.1"/>
    <property type="molecule type" value="Genomic_DNA"/>
</dbReference>
<evidence type="ECO:0000256" key="7">
    <source>
        <dbReference type="ARBA" id="ARBA00023125"/>
    </source>
</evidence>
<evidence type="ECO:0000256" key="10">
    <source>
        <dbReference type="SAM" id="MobiDB-lite"/>
    </source>
</evidence>
<protein>
    <recommendedName>
        <fullName evidence="2">Menin</fullName>
    </recommendedName>
</protein>
<dbReference type="GO" id="GO:0000976">
    <property type="term" value="F:transcription cis-regulatory region binding"/>
    <property type="evidence" value="ECO:0007669"/>
    <property type="project" value="TreeGrafter"/>
</dbReference>
<feature type="domain" description="Ig-like" evidence="11">
    <location>
        <begin position="135"/>
        <end position="244"/>
    </location>
</feature>
<dbReference type="GO" id="GO:0008285">
    <property type="term" value="P:negative regulation of cell population proliferation"/>
    <property type="evidence" value="ECO:0007669"/>
    <property type="project" value="TreeGrafter"/>
</dbReference>
<evidence type="ECO:0000259" key="11">
    <source>
        <dbReference type="PROSITE" id="PS50835"/>
    </source>
</evidence>
<dbReference type="InterPro" id="IPR007747">
    <property type="entry name" value="Menin"/>
</dbReference>
<dbReference type="InterPro" id="IPR007110">
    <property type="entry name" value="Ig-like_dom"/>
</dbReference>
<keyword evidence="8" id="KW-0804">Transcription</keyword>
<feature type="region of interest" description="Disordered" evidence="10">
    <location>
        <begin position="488"/>
        <end position="534"/>
    </location>
</feature>
<dbReference type="Proteomes" id="UP000440578">
    <property type="component" value="Unassembled WGS sequence"/>
</dbReference>
<name>A0A6A4WGM3_AMPAM</name>
<evidence type="ECO:0000256" key="9">
    <source>
        <dbReference type="ARBA" id="ARBA00023242"/>
    </source>
</evidence>
<proteinExistence type="predicted"/>
<evidence type="ECO:0000256" key="5">
    <source>
        <dbReference type="ARBA" id="ARBA00022853"/>
    </source>
</evidence>
<organism evidence="12 13">
    <name type="scientific">Amphibalanus amphitrite</name>
    <name type="common">Striped barnacle</name>
    <name type="synonym">Balanus amphitrite</name>
    <dbReference type="NCBI Taxonomy" id="1232801"/>
    <lineage>
        <taxon>Eukaryota</taxon>
        <taxon>Metazoa</taxon>
        <taxon>Ecdysozoa</taxon>
        <taxon>Arthropoda</taxon>
        <taxon>Crustacea</taxon>
        <taxon>Multicrustacea</taxon>
        <taxon>Cirripedia</taxon>
        <taxon>Thoracica</taxon>
        <taxon>Thoracicalcarea</taxon>
        <taxon>Balanomorpha</taxon>
        <taxon>Balanoidea</taxon>
        <taxon>Balanidae</taxon>
        <taxon>Amphibalaninae</taxon>
        <taxon>Amphibalanus</taxon>
    </lineage>
</organism>
<evidence type="ECO:0000313" key="13">
    <source>
        <dbReference type="Proteomes" id="UP000440578"/>
    </source>
</evidence>
<keyword evidence="3" id="KW-0678">Repressor</keyword>
<dbReference type="GO" id="GO:0006357">
    <property type="term" value="P:regulation of transcription by RNA polymerase II"/>
    <property type="evidence" value="ECO:0007669"/>
    <property type="project" value="TreeGrafter"/>
</dbReference>
<dbReference type="Pfam" id="PF05053">
    <property type="entry name" value="Menin"/>
    <property type="match status" value="2"/>
</dbReference>
<dbReference type="GO" id="GO:0000785">
    <property type="term" value="C:chromatin"/>
    <property type="evidence" value="ECO:0007669"/>
    <property type="project" value="TreeGrafter"/>
</dbReference>
<comment type="caution">
    <text evidence="12">The sequence shown here is derived from an EMBL/GenBank/DDBJ whole genome shotgun (WGS) entry which is preliminary data.</text>
</comment>
<accession>A0A6A4WGM3</accession>
<dbReference type="OrthoDB" id="5962932at2759"/>
<evidence type="ECO:0000256" key="1">
    <source>
        <dbReference type="ARBA" id="ARBA00004123"/>
    </source>
</evidence>